<evidence type="ECO:0000313" key="2">
    <source>
        <dbReference type="Proteomes" id="UP001652581"/>
    </source>
</evidence>
<sequence length="353" mass="40343">MRGSWRQPVAPGPSPGRGTQLGVWAAAFRRLGCRCRCTKQDHQKPVNSKDNNSEKYCAVTVNPWHMKKDCKVLNDLRSYCYINIHRKHEPVNLTSSVLVYSWEQPDQCQSPCSHWLGACILPGMIFETCHTSRAFAVGWEASQSESALWNVLGDKLLFAKVYTLWEVLCTYAEILHIILPLKPNDLKTRSSAFGNFSCFMKVLQVDQSIIKPKQEFFIALFEKSCVNDFYIQDRDIFFNPTTRGRICDPSGCILELMTQLTIIMGGQSIWNNIQEVLLPVNTFGCQCVLPHFFTRASSFSFSMDSWGLSRNQSWVINLMVPQFQKQNRPPHDGNGTTVCIPWANWGYFMNTLK</sequence>
<accession>A0ABM5CWY1</accession>
<name>A0ABM5CWY1_VICPA</name>
<dbReference type="InterPro" id="IPR032394">
    <property type="entry name" value="Anoct_dimer"/>
</dbReference>
<dbReference type="Pfam" id="PF16178">
    <property type="entry name" value="Anoct_dimer"/>
    <property type="match status" value="1"/>
</dbReference>
<proteinExistence type="predicted"/>
<dbReference type="Proteomes" id="UP001652581">
    <property type="component" value="Unplaced"/>
</dbReference>
<keyword evidence="2" id="KW-1185">Reference proteome</keyword>
<gene>
    <name evidence="3" type="primary">LOC140692793</name>
</gene>
<dbReference type="GeneID" id="140692793"/>
<organism evidence="2 3">
    <name type="scientific">Vicugna pacos</name>
    <name type="common">Alpaca</name>
    <name type="synonym">Lama pacos</name>
    <dbReference type="NCBI Taxonomy" id="30538"/>
    <lineage>
        <taxon>Eukaryota</taxon>
        <taxon>Metazoa</taxon>
        <taxon>Chordata</taxon>
        <taxon>Craniata</taxon>
        <taxon>Vertebrata</taxon>
        <taxon>Euteleostomi</taxon>
        <taxon>Mammalia</taxon>
        <taxon>Eutheria</taxon>
        <taxon>Laurasiatheria</taxon>
        <taxon>Artiodactyla</taxon>
        <taxon>Tylopoda</taxon>
        <taxon>Camelidae</taxon>
        <taxon>Vicugna</taxon>
    </lineage>
</organism>
<dbReference type="RefSeq" id="XP_072813155.1">
    <property type="nucleotide sequence ID" value="XM_072957054.1"/>
</dbReference>
<feature type="domain" description="Anoctamin dimerisation" evidence="1">
    <location>
        <begin position="153"/>
        <end position="248"/>
    </location>
</feature>
<evidence type="ECO:0000313" key="3">
    <source>
        <dbReference type="RefSeq" id="XP_072813155.1"/>
    </source>
</evidence>
<reference evidence="3" key="1">
    <citation type="submission" date="2025-08" db="UniProtKB">
        <authorList>
            <consortium name="RefSeq"/>
        </authorList>
    </citation>
    <scope>IDENTIFICATION</scope>
</reference>
<protein>
    <submittedName>
        <fullName evidence="3">Uncharacterized protein isoform X1</fullName>
    </submittedName>
</protein>
<evidence type="ECO:0000259" key="1">
    <source>
        <dbReference type="Pfam" id="PF16178"/>
    </source>
</evidence>